<protein>
    <submittedName>
        <fullName evidence="2">Uncharacterized protein</fullName>
    </submittedName>
</protein>
<evidence type="ECO:0000313" key="3">
    <source>
        <dbReference type="Proteomes" id="UP000029120"/>
    </source>
</evidence>
<dbReference type="AlphaFoldDB" id="A0A087HGI4"/>
<organism evidence="2 3">
    <name type="scientific">Arabis alpina</name>
    <name type="common">Alpine rock-cress</name>
    <dbReference type="NCBI Taxonomy" id="50452"/>
    <lineage>
        <taxon>Eukaryota</taxon>
        <taxon>Viridiplantae</taxon>
        <taxon>Streptophyta</taxon>
        <taxon>Embryophyta</taxon>
        <taxon>Tracheophyta</taxon>
        <taxon>Spermatophyta</taxon>
        <taxon>Magnoliopsida</taxon>
        <taxon>eudicotyledons</taxon>
        <taxon>Gunneridae</taxon>
        <taxon>Pentapetalae</taxon>
        <taxon>rosids</taxon>
        <taxon>malvids</taxon>
        <taxon>Brassicales</taxon>
        <taxon>Brassicaceae</taxon>
        <taxon>Arabideae</taxon>
        <taxon>Arabis</taxon>
    </lineage>
</organism>
<dbReference type="Gramene" id="KFK41236">
    <property type="protein sequence ID" value="KFK41236"/>
    <property type="gene ID" value="AALP_AA2G103400"/>
</dbReference>
<name>A0A087HGI4_ARAAL</name>
<reference evidence="3" key="1">
    <citation type="journal article" date="2015" name="Nat. Plants">
        <title>Genome expansion of Arabis alpina linked with retrotransposition and reduced symmetric DNA methylation.</title>
        <authorList>
            <person name="Willing E.M."/>
            <person name="Rawat V."/>
            <person name="Mandakova T."/>
            <person name="Maumus F."/>
            <person name="James G.V."/>
            <person name="Nordstroem K.J."/>
            <person name="Becker C."/>
            <person name="Warthmann N."/>
            <person name="Chica C."/>
            <person name="Szarzynska B."/>
            <person name="Zytnicki M."/>
            <person name="Albani M.C."/>
            <person name="Kiefer C."/>
            <person name="Bergonzi S."/>
            <person name="Castaings L."/>
            <person name="Mateos J.L."/>
            <person name="Berns M.C."/>
            <person name="Bujdoso N."/>
            <person name="Piofczyk T."/>
            <person name="de Lorenzo L."/>
            <person name="Barrero-Sicilia C."/>
            <person name="Mateos I."/>
            <person name="Piednoel M."/>
            <person name="Hagmann J."/>
            <person name="Chen-Min-Tao R."/>
            <person name="Iglesias-Fernandez R."/>
            <person name="Schuster S.C."/>
            <person name="Alonso-Blanco C."/>
            <person name="Roudier F."/>
            <person name="Carbonero P."/>
            <person name="Paz-Ares J."/>
            <person name="Davis S.J."/>
            <person name="Pecinka A."/>
            <person name="Quesneville H."/>
            <person name="Colot V."/>
            <person name="Lysak M.A."/>
            <person name="Weigel D."/>
            <person name="Coupland G."/>
            <person name="Schneeberger K."/>
        </authorList>
    </citation>
    <scope>NUCLEOTIDE SEQUENCE [LARGE SCALE GENOMIC DNA]</scope>
    <source>
        <strain evidence="3">cv. Pajares</strain>
    </source>
</reference>
<feature type="region of interest" description="Disordered" evidence="1">
    <location>
        <begin position="37"/>
        <end position="81"/>
    </location>
</feature>
<dbReference type="OMA" id="MAYTEPA"/>
<dbReference type="Proteomes" id="UP000029120">
    <property type="component" value="Chromosome 2"/>
</dbReference>
<evidence type="ECO:0000313" key="2">
    <source>
        <dbReference type="EMBL" id="KFK41236.1"/>
    </source>
</evidence>
<proteinExistence type="predicted"/>
<dbReference type="EMBL" id="CM002870">
    <property type="protein sequence ID" value="KFK41236.1"/>
    <property type="molecule type" value="Genomic_DNA"/>
</dbReference>
<keyword evidence="3" id="KW-1185">Reference proteome</keyword>
<gene>
    <name evidence="2" type="ordered locus">AALP_Aa2g103400</name>
</gene>
<dbReference type="OrthoDB" id="1094724at2759"/>
<sequence length="183" mass="20848">MEINNQKVGTTQHDELSSLSEMLSSFCSEDHDDLNPLQEIFGTKSTSRVVISEPKDVTEKPEEDKDTGDQCNKSNRPLKRTRSMDYRVIMEKSDIATKLDSIAEYIKTLKHQQEVMSMAYTEPAGYMQPYYGAQQAPMMSPWGYYAPPGTPMMPQQNVPYIPQFHQVHDATVPPNQTGSKYKF</sequence>
<accession>A0A087HGI4</accession>
<evidence type="ECO:0000256" key="1">
    <source>
        <dbReference type="SAM" id="MobiDB-lite"/>
    </source>
</evidence>
<feature type="compositionally biased region" description="Basic and acidic residues" evidence="1">
    <location>
        <begin position="53"/>
        <end position="63"/>
    </location>
</feature>